<proteinExistence type="predicted"/>
<accession>A0A813JDU6</accession>
<dbReference type="EMBL" id="CAJNNW010024835">
    <property type="protein sequence ID" value="CAE8674476.1"/>
    <property type="molecule type" value="Genomic_DNA"/>
</dbReference>
<dbReference type="Gene3D" id="2.60.40.150">
    <property type="entry name" value="C2 domain"/>
    <property type="match status" value="1"/>
</dbReference>
<evidence type="ECO:0000313" key="3">
    <source>
        <dbReference type="Proteomes" id="UP000626109"/>
    </source>
</evidence>
<dbReference type="CDD" id="cd00030">
    <property type="entry name" value="C2"/>
    <property type="match status" value="1"/>
</dbReference>
<name>A0A813JDU6_POLGL</name>
<comment type="caution">
    <text evidence="2">The sequence shown here is derived from an EMBL/GenBank/DDBJ whole genome shotgun (WGS) entry which is preliminary data.</text>
</comment>
<feature type="domain" description="C2" evidence="1">
    <location>
        <begin position="1"/>
        <end position="125"/>
    </location>
</feature>
<gene>
    <name evidence="2" type="ORF">PGLA2088_LOCUS18961</name>
</gene>
<protein>
    <recommendedName>
        <fullName evidence="1">C2 domain-containing protein</fullName>
    </recommendedName>
</protein>
<organism evidence="2 3">
    <name type="scientific">Polarella glacialis</name>
    <name type="common">Dinoflagellate</name>
    <dbReference type="NCBI Taxonomy" id="89957"/>
    <lineage>
        <taxon>Eukaryota</taxon>
        <taxon>Sar</taxon>
        <taxon>Alveolata</taxon>
        <taxon>Dinophyceae</taxon>
        <taxon>Suessiales</taxon>
        <taxon>Suessiaceae</taxon>
        <taxon>Polarella</taxon>
    </lineage>
</organism>
<dbReference type="InterPro" id="IPR000008">
    <property type="entry name" value="C2_dom"/>
</dbReference>
<dbReference type="SMART" id="SM00239">
    <property type="entry name" value="C2"/>
    <property type="match status" value="1"/>
</dbReference>
<evidence type="ECO:0000313" key="2">
    <source>
        <dbReference type="EMBL" id="CAE8674476.1"/>
    </source>
</evidence>
<dbReference type="InterPro" id="IPR035892">
    <property type="entry name" value="C2_domain_sf"/>
</dbReference>
<dbReference type="Proteomes" id="UP000626109">
    <property type="component" value="Unassembled WGS sequence"/>
</dbReference>
<dbReference type="AlphaFoldDB" id="A0A813JDU6"/>
<dbReference type="SUPFAM" id="SSF49562">
    <property type="entry name" value="C2 domain (Calcium/lipid-binding domain, CaLB)"/>
    <property type="match status" value="1"/>
</dbReference>
<dbReference type="PROSITE" id="PS50004">
    <property type="entry name" value="C2"/>
    <property type="match status" value="1"/>
</dbReference>
<dbReference type="Pfam" id="PF00168">
    <property type="entry name" value="C2"/>
    <property type="match status" value="1"/>
</dbReference>
<sequence length="299" mass="32776">MAGRTATWGGQSSRFENGLLRIRNIEARNLRNADAFSESDPFVTFSIAGQTHKTFTVWDNEKNPTWLQELPAFHVNSLTAAPILQLRVDDEDMMNSPDSLGRVNDGSGGLNVLRLLQEGGYGSTGAGFGFGFTAGGMMGGFFGNQQQSAVGRNQFGSGRTFHLLPNGGAFCTTGWLQLSGEGAAPQSVIKFEFIWEADNASYDPLVLQPGNEDIAVEVVRKVDHALARFNREFGMQSLGFFLPSQDRNADQYGGDGSMVFMDSDRSPSKNDQEEVWRYNQTLAEIARLTEDLLHGKGQE</sequence>
<evidence type="ECO:0000259" key="1">
    <source>
        <dbReference type="PROSITE" id="PS50004"/>
    </source>
</evidence>
<feature type="non-terminal residue" evidence="2">
    <location>
        <position position="299"/>
    </location>
</feature>
<reference evidence="2" key="1">
    <citation type="submission" date="2021-02" db="EMBL/GenBank/DDBJ databases">
        <authorList>
            <person name="Dougan E. K."/>
            <person name="Rhodes N."/>
            <person name="Thang M."/>
            <person name="Chan C."/>
        </authorList>
    </citation>
    <scope>NUCLEOTIDE SEQUENCE</scope>
</reference>